<dbReference type="InterPro" id="IPR038670">
    <property type="entry name" value="HslJ-like_sf"/>
</dbReference>
<dbReference type="InterPro" id="IPR005184">
    <property type="entry name" value="DUF306_Meta_HslJ"/>
</dbReference>
<feature type="chain" id="PRO_5039298183" evidence="1">
    <location>
        <begin position="27"/>
        <end position="267"/>
    </location>
</feature>
<sequence length="267" mass="28350">MRRLGVIAAATALAILLAACSGGPVAGSSPDPRLRGSWELVAARDARGAIALNDQYVTLEIADSAHSGGRAPCNSYTASVAGGVGAVFVRLRVTRADRCSGAIDNGLDSRYFRALSATTNASLAGGSLLLRSARTTLRFVRSVRPPLLDIIGDSWQLQSLSGFVDYISIDQPWFNLSVQDAHLFEFGTPCGFIVFHYRVTGRNLVTVSAAERTPADWSRCGSLRAISENAAATLSGQFRLRFTKNALVVSSLNNGLVATFRPLVFAG</sequence>
<organism evidence="3 4">
    <name type="scientific">Galbitalea soli</name>
    <dbReference type="NCBI Taxonomy" id="1268042"/>
    <lineage>
        <taxon>Bacteria</taxon>
        <taxon>Bacillati</taxon>
        <taxon>Actinomycetota</taxon>
        <taxon>Actinomycetes</taxon>
        <taxon>Micrococcales</taxon>
        <taxon>Microbacteriaceae</taxon>
        <taxon>Galbitalea</taxon>
    </lineage>
</organism>
<reference evidence="3 4" key="1">
    <citation type="journal article" date="2014" name="Int. J. Syst. Evol. Microbiol.">
        <title>Description of Galbitalea soli gen. nov., sp. nov., and Frondihabitans sucicola sp. nov.</title>
        <authorList>
            <person name="Kim S.J."/>
            <person name="Lim J.M."/>
            <person name="Ahn J.H."/>
            <person name="Weon H.Y."/>
            <person name="Hamada M."/>
            <person name="Suzuki K."/>
            <person name="Ahn T.Y."/>
            <person name="Kwon S.W."/>
        </authorList>
    </citation>
    <scope>NUCLEOTIDE SEQUENCE [LARGE SCALE GENOMIC DNA]</scope>
    <source>
        <strain evidence="3 4">NBRC 108727</strain>
    </source>
</reference>
<name>A0A7C9TRC3_9MICO</name>
<dbReference type="Pfam" id="PF03724">
    <property type="entry name" value="META"/>
    <property type="match status" value="1"/>
</dbReference>
<proteinExistence type="predicted"/>
<evidence type="ECO:0000313" key="3">
    <source>
        <dbReference type="EMBL" id="NEM91599.1"/>
    </source>
</evidence>
<dbReference type="Proteomes" id="UP000479756">
    <property type="component" value="Unassembled WGS sequence"/>
</dbReference>
<gene>
    <name evidence="3" type="ORF">G3T37_09535</name>
</gene>
<dbReference type="RefSeq" id="WP_163473404.1">
    <property type="nucleotide sequence ID" value="NZ_JAAGWZ010000002.1"/>
</dbReference>
<dbReference type="Gene3D" id="2.40.128.270">
    <property type="match status" value="1"/>
</dbReference>
<comment type="caution">
    <text evidence="3">The sequence shown here is derived from an EMBL/GenBank/DDBJ whole genome shotgun (WGS) entry which is preliminary data.</text>
</comment>
<dbReference type="EMBL" id="JAAGWZ010000002">
    <property type="protein sequence ID" value="NEM91599.1"/>
    <property type="molecule type" value="Genomic_DNA"/>
</dbReference>
<dbReference type="AlphaFoldDB" id="A0A7C9TRC3"/>
<keyword evidence="1" id="KW-0732">Signal</keyword>
<accession>A0A7C9TRC3</accession>
<dbReference type="PROSITE" id="PS51257">
    <property type="entry name" value="PROKAR_LIPOPROTEIN"/>
    <property type="match status" value="1"/>
</dbReference>
<protein>
    <submittedName>
        <fullName evidence="3">META domain-containing protein</fullName>
    </submittedName>
</protein>
<evidence type="ECO:0000313" key="4">
    <source>
        <dbReference type="Proteomes" id="UP000479756"/>
    </source>
</evidence>
<evidence type="ECO:0000256" key="1">
    <source>
        <dbReference type="SAM" id="SignalP"/>
    </source>
</evidence>
<feature type="domain" description="DUF306" evidence="2">
    <location>
        <begin position="36"/>
        <end position="139"/>
    </location>
</feature>
<feature type="signal peptide" evidence="1">
    <location>
        <begin position="1"/>
        <end position="26"/>
    </location>
</feature>
<evidence type="ECO:0000259" key="2">
    <source>
        <dbReference type="Pfam" id="PF03724"/>
    </source>
</evidence>
<keyword evidence="4" id="KW-1185">Reference proteome</keyword>